<dbReference type="EMBL" id="CACVAY010000020">
    <property type="protein sequence ID" value="CAA6804280.1"/>
    <property type="molecule type" value="Genomic_DNA"/>
</dbReference>
<feature type="domain" description="Type III restriction enzyme C-terminal endonuclease" evidence="1">
    <location>
        <begin position="1"/>
        <end position="44"/>
    </location>
</feature>
<dbReference type="Pfam" id="PF19778">
    <property type="entry name" value="RE_endonuc"/>
    <property type="match status" value="1"/>
</dbReference>
<feature type="non-terminal residue" evidence="2">
    <location>
        <position position="1"/>
    </location>
</feature>
<sequence>YFIAETKGTMSSMELREVEKSKIACAKKFFCEISAEQVKYDVVDSYGKLMDLVSQ</sequence>
<dbReference type="InterPro" id="IPR045572">
    <property type="entry name" value="RE_endonuc_C"/>
</dbReference>
<reference evidence="2" key="1">
    <citation type="submission" date="2020-01" db="EMBL/GenBank/DDBJ databases">
        <authorList>
            <person name="Meier V. D."/>
            <person name="Meier V D."/>
        </authorList>
    </citation>
    <scope>NUCLEOTIDE SEQUENCE</scope>
    <source>
        <strain evidence="2">HLG_WM_MAG_07</strain>
    </source>
</reference>
<proteinExistence type="predicted"/>
<gene>
    <name evidence="2" type="ORF">HELGO_WM31283</name>
</gene>
<organism evidence="2">
    <name type="scientific">uncultured Thiotrichaceae bacterium</name>
    <dbReference type="NCBI Taxonomy" id="298394"/>
    <lineage>
        <taxon>Bacteria</taxon>
        <taxon>Pseudomonadati</taxon>
        <taxon>Pseudomonadota</taxon>
        <taxon>Gammaproteobacteria</taxon>
        <taxon>Thiotrichales</taxon>
        <taxon>Thiotrichaceae</taxon>
        <taxon>environmental samples</taxon>
    </lineage>
</organism>
<name>A0A6S6S3V8_9GAMM</name>
<evidence type="ECO:0000259" key="1">
    <source>
        <dbReference type="Pfam" id="PF19778"/>
    </source>
</evidence>
<protein>
    <recommendedName>
        <fullName evidence="1">Type III restriction enzyme C-terminal endonuclease domain-containing protein</fullName>
    </recommendedName>
</protein>
<dbReference type="GO" id="GO:0015668">
    <property type="term" value="F:type III site-specific deoxyribonuclease activity"/>
    <property type="evidence" value="ECO:0007669"/>
    <property type="project" value="InterPro"/>
</dbReference>
<evidence type="ECO:0000313" key="2">
    <source>
        <dbReference type="EMBL" id="CAA6804280.1"/>
    </source>
</evidence>
<accession>A0A6S6S3V8</accession>
<dbReference type="AlphaFoldDB" id="A0A6S6S3V8"/>